<dbReference type="PROSITE" id="PS51014">
    <property type="entry name" value="COBK_CBIJ"/>
    <property type="match status" value="1"/>
</dbReference>
<dbReference type="GO" id="GO:0016994">
    <property type="term" value="F:precorrin-6A reductase activity"/>
    <property type="evidence" value="ECO:0007669"/>
    <property type="project" value="InterPro"/>
</dbReference>
<dbReference type="Proteomes" id="UP000646478">
    <property type="component" value="Unassembled WGS sequence"/>
</dbReference>
<dbReference type="RefSeq" id="WP_188821896.1">
    <property type="nucleotide sequence ID" value="NZ_BMHH01000003.1"/>
</dbReference>
<dbReference type="AlphaFoldDB" id="A0A916S460"/>
<dbReference type="GO" id="GO:0009236">
    <property type="term" value="P:cobalamin biosynthetic process"/>
    <property type="evidence" value="ECO:0007669"/>
    <property type="project" value="UniProtKB-KW"/>
</dbReference>
<keyword evidence="5" id="KW-1185">Reference proteome</keyword>
<dbReference type="PANTHER" id="PTHR36925:SF1">
    <property type="entry name" value="COBALT-PRECORRIN-6A REDUCTASE"/>
    <property type="match status" value="1"/>
</dbReference>
<reference evidence="4" key="1">
    <citation type="journal article" date="2014" name="Int. J. Syst. Evol. Microbiol.">
        <title>Complete genome sequence of Corynebacterium casei LMG S-19264T (=DSM 44701T), isolated from a smear-ripened cheese.</title>
        <authorList>
            <consortium name="US DOE Joint Genome Institute (JGI-PGF)"/>
            <person name="Walter F."/>
            <person name="Albersmeier A."/>
            <person name="Kalinowski J."/>
            <person name="Ruckert C."/>
        </authorList>
    </citation>
    <scope>NUCLEOTIDE SEQUENCE</scope>
    <source>
        <strain evidence="4">CGMCC 1.15082</strain>
    </source>
</reference>
<evidence type="ECO:0000313" key="5">
    <source>
        <dbReference type="Proteomes" id="UP000646478"/>
    </source>
</evidence>
<keyword evidence="2" id="KW-0169">Cobalamin biosynthesis</keyword>
<evidence type="ECO:0000256" key="3">
    <source>
        <dbReference type="ARBA" id="ARBA00023002"/>
    </source>
</evidence>
<dbReference type="NCBIfam" id="NF005968">
    <property type="entry name" value="PRK08057.1-2"/>
    <property type="match status" value="1"/>
</dbReference>
<evidence type="ECO:0000256" key="2">
    <source>
        <dbReference type="ARBA" id="ARBA00022573"/>
    </source>
</evidence>
<sequence length="279" mass="30036">MPPTILILGGTTEAAELAKRLAPLPFRIITSLAGRTRDPAKLDGEVRSGGFGGVEGLARYIEAEGIDIIVDATHPFATRISPNAAKAAELTGRPIIRLERPAWQKTQGDDWHEVSSLDEAAAAIPAKQAQEKCEAVFRPGLRPNKASRVLLALGRQHIAGFATRPDVHFVVRMIDPPEAPLALASHELVLARPGNVEDETAFLQDRRITHIVCRNSGGSAAYAKLEAARALHIPVILIARPPQNFANAVGDVEAVLAFIGAQRPRGSRRIPLRSIRTSP</sequence>
<gene>
    <name evidence="4" type="primary">cobK</name>
    <name evidence="4" type="ORF">GCM10011491_08870</name>
</gene>
<dbReference type="InterPro" id="IPR003723">
    <property type="entry name" value="Precorrin-6x_reduct"/>
</dbReference>
<accession>A0A916S460</accession>
<proteinExistence type="predicted"/>
<evidence type="ECO:0000256" key="1">
    <source>
        <dbReference type="ARBA" id="ARBA00004953"/>
    </source>
</evidence>
<comment type="caution">
    <text evidence="4">The sequence shown here is derived from an EMBL/GenBank/DDBJ whole genome shotgun (WGS) entry which is preliminary data.</text>
</comment>
<evidence type="ECO:0000313" key="4">
    <source>
        <dbReference type="EMBL" id="GGA83625.1"/>
    </source>
</evidence>
<dbReference type="NCBIfam" id="TIGR00715">
    <property type="entry name" value="precor6x_red"/>
    <property type="match status" value="1"/>
</dbReference>
<organism evidence="4 5">
    <name type="scientific">Brucella endophytica</name>
    <dbReference type="NCBI Taxonomy" id="1963359"/>
    <lineage>
        <taxon>Bacteria</taxon>
        <taxon>Pseudomonadati</taxon>
        <taxon>Pseudomonadota</taxon>
        <taxon>Alphaproteobacteria</taxon>
        <taxon>Hyphomicrobiales</taxon>
        <taxon>Brucellaceae</taxon>
        <taxon>Brucella/Ochrobactrum group</taxon>
        <taxon>Brucella</taxon>
    </lineage>
</organism>
<reference evidence="4" key="2">
    <citation type="submission" date="2020-09" db="EMBL/GenBank/DDBJ databases">
        <authorList>
            <person name="Sun Q."/>
            <person name="Zhou Y."/>
        </authorList>
    </citation>
    <scope>NUCLEOTIDE SEQUENCE</scope>
    <source>
        <strain evidence="4">CGMCC 1.15082</strain>
    </source>
</reference>
<protein>
    <submittedName>
        <fullName evidence="4">Precorrin-6A reductase</fullName>
    </submittedName>
</protein>
<comment type="pathway">
    <text evidence="1">Cofactor biosynthesis; adenosylcobalamin biosynthesis.</text>
</comment>
<dbReference type="PANTHER" id="PTHR36925">
    <property type="entry name" value="COBALT-PRECORRIN-6A REDUCTASE"/>
    <property type="match status" value="1"/>
</dbReference>
<dbReference type="Pfam" id="PF02571">
    <property type="entry name" value="CbiJ"/>
    <property type="match status" value="1"/>
</dbReference>
<name>A0A916S460_9HYPH</name>
<dbReference type="EMBL" id="BMHH01000003">
    <property type="protein sequence ID" value="GGA83625.1"/>
    <property type="molecule type" value="Genomic_DNA"/>
</dbReference>
<keyword evidence="3" id="KW-0560">Oxidoreductase</keyword>